<comment type="caution">
    <text evidence="7">The sequence shown here is derived from an EMBL/GenBank/DDBJ whole genome shotgun (WGS) entry which is preliminary data.</text>
</comment>
<dbReference type="AlphaFoldDB" id="F9W847"/>
<dbReference type="GO" id="GO:0015031">
    <property type="term" value="P:protein transport"/>
    <property type="evidence" value="ECO:0007669"/>
    <property type="project" value="UniProtKB-UniRule"/>
</dbReference>
<keyword evidence="4 5" id="KW-0653">Protein transport</keyword>
<dbReference type="PANTHER" id="PTHR23306">
    <property type="entry name" value="TUMOR SUSCEPTIBILITY GENE 101 PROTEIN-RELATED"/>
    <property type="match status" value="1"/>
</dbReference>
<keyword evidence="8" id="KW-1185">Reference proteome</keyword>
<dbReference type="SUPFAM" id="SSF140111">
    <property type="entry name" value="Endosomal sorting complex assembly domain"/>
    <property type="match status" value="1"/>
</dbReference>
<dbReference type="PROSITE" id="PS51312">
    <property type="entry name" value="SB"/>
    <property type="match status" value="1"/>
</dbReference>
<dbReference type="CDD" id="cd14279">
    <property type="entry name" value="CUE"/>
    <property type="match status" value="1"/>
</dbReference>
<dbReference type="Pfam" id="PF09454">
    <property type="entry name" value="Vps23_core"/>
    <property type="match status" value="1"/>
</dbReference>
<reference evidence="7 8" key="2">
    <citation type="journal article" date="2012" name="Proc. Natl. Acad. Sci. U.S.A.">
        <title>Antigenic diversity is generated by distinct evolutionary mechanisms in African trypanosome species.</title>
        <authorList>
            <person name="Jackson A.P."/>
            <person name="Berry A."/>
            <person name="Aslett M."/>
            <person name="Allison H.C."/>
            <person name="Burton P."/>
            <person name="Vavrova-Anderson J."/>
            <person name="Brown R."/>
            <person name="Browne H."/>
            <person name="Corton N."/>
            <person name="Hauser H."/>
            <person name="Gamble J."/>
            <person name="Gilderthorp R."/>
            <person name="Marcello L."/>
            <person name="McQuillan J."/>
            <person name="Otto T.D."/>
            <person name="Quail M.A."/>
            <person name="Sanders M.J."/>
            <person name="van Tonder A."/>
            <person name="Ginger M.L."/>
            <person name="Field M.C."/>
            <person name="Barry J.D."/>
            <person name="Hertz-Fowler C."/>
            <person name="Berriman M."/>
        </authorList>
    </citation>
    <scope>NUCLEOTIDE SEQUENCE [LARGE SCALE GENOMIC DNA]</scope>
    <source>
        <strain evidence="7 8">IL3000</strain>
    </source>
</reference>
<dbReference type="Gene3D" id="6.10.140.820">
    <property type="match status" value="1"/>
</dbReference>
<dbReference type="Gene3D" id="3.10.110.10">
    <property type="entry name" value="Ubiquitin Conjugating Enzyme"/>
    <property type="match status" value="1"/>
</dbReference>
<keyword evidence="3" id="KW-0967">Endosome</keyword>
<dbReference type="EMBL" id="CAEQ01001136">
    <property type="protein sequence ID" value="CCD13374.1"/>
    <property type="molecule type" value="Genomic_DNA"/>
</dbReference>
<dbReference type="InterPro" id="IPR037202">
    <property type="entry name" value="ESCRT_assembly_dom"/>
</dbReference>
<evidence type="ECO:0000256" key="3">
    <source>
        <dbReference type="ARBA" id="ARBA00022753"/>
    </source>
</evidence>
<dbReference type="GO" id="GO:0000813">
    <property type="term" value="C:ESCRT I complex"/>
    <property type="evidence" value="ECO:0007669"/>
    <property type="project" value="TreeGrafter"/>
</dbReference>
<keyword evidence="2 5" id="KW-0813">Transport</keyword>
<dbReference type="GO" id="GO:0008333">
    <property type="term" value="P:endosome to lysosome transport"/>
    <property type="evidence" value="ECO:0007669"/>
    <property type="project" value="TreeGrafter"/>
</dbReference>
<evidence type="ECO:0000256" key="4">
    <source>
        <dbReference type="ARBA" id="ARBA00022927"/>
    </source>
</evidence>
<dbReference type="PANTHER" id="PTHR23306:SF3">
    <property type="entry name" value="TUMOR SUPPRESSOR PROTEIN 101"/>
    <property type="match status" value="1"/>
</dbReference>
<evidence type="ECO:0000256" key="1">
    <source>
        <dbReference type="ARBA" id="ARBA00004177"/>
    </source>
</evidence>
<name>F9W847_TRYCI</name>
<comment type="subcellular location">
    <subcellularLocation>
        <location evidence="1">Endosome</location>
    </subcellularLocation>
</comment>
<feature type="domain" description="SB" evidence="6">
    <location>
        <begin position="320"/>
        <end position="388"/>
    </location>
</feature>
<dbReference type="VEuPathDB" id="TriTrypDB:TcIL3000_0_41310"/>
<reference evidence="8" key="1">
    <citation type="submission" date="2011-07" db="EMBL/GenBank/DDBJ databases">
        <title>Divergent evolution of antigenic variation in African trypanosomes.</title>
        <authorList>
            <person name="Jackson A.P."/>
            <person name="Berry A."/>
            <person name="Allison H.C."/>
            <person name="Burton P."/>
            <person name="Anderson J."/>
            <person name="Aslett M."/>
            <person name="Brown R."/>
            <person name="Corton N."/>
            <person name="Harris D."/>
            <person name="Hauser H."/>
            <person name="Gamble J."/>
            <person name="Gilderthorp R."/>
            <person name="McQuillan J."/>
            <person name="Quail M.A."/>
            <person name="Sanders M."/>
            <person name="Van Tonder A."/>
            <person name="Ginger M.L."/>
            <person name="Donelson J.E."/>
            <person name="Field M.C."/>
            <person name="Barry J.D."/>
            <person name="Berriman M."/>
            <person name="Hertz-Fowler C."/>
        </authorList>
    </citation>
    <scope>NUCLEOTIDE SEQUENCE [LARGE SCALE GENOMIC DNA]</scope>
    <source>
        <strain evidence="8">IL3000</strain>
    </source>
</reference>
<proteinExistence type="predicted"/>
<sequence>MSEKELRTHSSTEVLARHYGPVVGAKVKKYIDEFMPYADNFSSISCSLINDDKQLLLAISCPIHVAPPKEILEAIPREGRMYPVRVEIIFPSTFPNEPPIVRLLMGGFRIGKVVKWVVKQQLRGIATDGTINLRELPLLQQTESPYSLLEILVALTEEFEENFPLVPEDPADLTPPCRSAGVTTATALDSGLDVGPSAGTARFAAASTSVVSPPVAAPALTTAANVVREMTLQRACDAIFSHLQYKAEGYLDMRAAAAEHLFKLSTTSGQLSTALTALERRKEELLQHMPAPGKIEQLTSALEQVENSMEERSKCIVPADDLQAHALELLGEIHASDDVLELLERSLREGQIACEEYIRRVMDVGRQQFESRFLFDRVTEAVNYAQGGSISLPPSRTVCADAGRTTANVYTAAEPRNVSEVTTQLCSEFPQVGPEIIKAVLDMTMGNLQDARVQIQAMLS</sequence>
<accession>F9W847</accession>
<gene>
    <name evidence="7" type="ORF">TCIL3000_0_41310</name>
</gene>
<evidence type="ECO:0000256" key="2">
    <source>
        <dbReference type="ARBA" id="ARBA00022448"/>
    </source>
</evidence>
<evidence type="ECO:0000313" key="7">
    <source>
        <dbReference type="EMBL" id="CCD13374.1"/>
    </source>
</evidence>
<dbReference type="GO" id="GO:0043130">
    <property type="term" value="F:ubiquitin binding"/>
    <property type="evidence" value="ECO:0007669"/>
    <property type="project" value="TreeGrafter"/>
</dbReference>
<dbReference type="CDD" id="cd11685">
    <property type="entry name" value="UEV_TSG101-like"/>
    <property type="match status" value="1"/>
</dbReference>
<dbReference type="InterPro" id="IPR017916">
    <property type="entry name" value="SB_dom"/>
</dbReference>
<evidence type="ECO:0000259" key="6">
    <source>
        <dbReference type="PROSITE" id="PS51312"/>
    </source>
</evidence>
<dbReference type="SUPFAM" id="SSF54495">
    <property type="entry name" value="UBC-like"/>
    <property type="match status" value="1"/>
</dbReference>
<protein>
    <submittedName>
        <fullName evidence="7">WGS project CAEQ00000000 data, annotated contig 1705</fullName>
    </submittedName>
</protein>
<evidence type="ECO:0000256" key="5">
    <source>
        <dbReference type="PROSITE-ProRule" id="PRU00644"/>
    </source>
</evidence>
<evidence type="ECO:0000313" key="8">
    <source>
        <dbReference type="Proteomes" id="UP000000702"/>
    </source>
</evidence>
<dbReference type="InterPro" id="IPR016135">
    <property type="entry name" value="UBQ-conjugating_enzyme/RWD"/>
</dbReference>
<organism evidence="7 8">
    <name type="scientific">Trypanosoma congolense (strain IL3000)</name>
    <dbReference type="NCBI Taxonomy" id="1068625"/>
    <lineage>
        <taxon>Eukaryota</taxon>
        <taxon>Discoba</taxon>
        <taxon>Euglenozoa</taxon>
        <taxon>Kinetoplastea</taxon>
        <taxon>Metakinetoplastina</taxon>
        <taxon>Trypanosomatida</taxon>
        <taxon>Trypanosomatidae</taxon>
        <taxon>Trypanosoma</taxon>
        <taxon>Nannomonas</taxon>
    </lineage>
</organism>
<dbReference type="InterPro" id="IPR052070">
    <property type="entry name" value="ESCRT-I_UEV_domain"/>
</dbReference>
<dbReference type="Proteomes" id="UP000000702">
    <property type="component" value="Unassembled WGS sequence"/>
</dbReference>
<dbReference type="OMA" id="DVGREQF"/>